<dbReference type="GO" id="GO:0000911">
    <property type="term" value="P:cytokinesis by cell plate formation"/>
    <property type="evidence" value="ECO:0007669"/>
    <property type="project" value="TreeGrafter"/>
</dbReference>
<dbReference type="GO" id="GO:2000694">
    <property type="term" value="P:regulation of phragmoplast microtubule organization"/>
    <property type="evidence" value="ECO:0007669"/>
    <property type="project" value="InterPro"/>
</dbReference>
<feature type="compositionally biased region" description="Polar residues" evidence="1">
    <location>
        <begin position="26"/>
        <end position="35"/>
    </location>
</feature>
<dbReference type="PANTHER" id="PTHR35728">
    <property type="entry name" value="MICROTUBULE-BINDING PROTEIN TANGLED-RELATED"/>
    <property type="match status" value="1"/>
</dbReference>
<gene>
    <name evidence="2" type="ORF">LSALG_LOCUS30777</name>
</gene>
<dbReference type="GO" id="GO:0005875">
    <property type="term" value="C:microtubule associated complex"/>
    <property type="evidence" value="ECO:0007669"/>
    <property type="project" value="TreeGrafter"/>
</dbReference>
<evidence type="ECO:0000313" key="3">
    <source>
        <dbReference type="Proteomes" id="UP001177003"/>
    </source>
</evidence>
<feature type="region of interest" description="Disordered" evidence="1">
    <location>
        <begin position="1"/>
        <end position="106"/>
    </location>
</feature>
<name>A0AA35ZFL1_LACSI</name>
<reference evidence="2" key="1">
    <citation type="submission" date="2023-04" db="EMBL/GenBank/DDBJ databases">
        <authorList>
            <person name="Vijverberg K."/>
            <person name="Xiong W."/>
            <person name="Schranz E."/>
        </authorList>
    </citation>
    <scope>NUCLEOTIDE SEQUENCE</scope>
</reference>
<dbReference type="Proteomes" id="UP001177003">
    <property type="component" value="Chromosome 6"/>
</dbReference>
<dbReference type="GO" id="GO:0009574">
    <property type="term" value="C:preprophase band"/>
    <property type="evidence" value="ECO:0007669"/>
    <property type="project" value="TreeGrafter"/>
</dbReference>
<organism evidence="2 3">
    <name type="scientific">Lactuca saligna</name>
    <name type="common">Willowleaf lettuce</name>
    <dbReference type="NCBI Taxonomy" id="75948"/>
    <lineage>
        <taxon>Eukaryota</taxon>
        <taxon>Viridiplantae</taxon>
        <taxon>Streptophyta</taxon>
        <taxon>Embryophyta</taxon>
        <taxon>Tracheophyta</taxon>
        <taxon>Spermatophyta</taxon>
        <taxon>Magnoliopsida</taxon>
        <taxon>eudicotyledons</taxon>
        <taxon>Gunneridae</taxon>
        <taxon>Pentapetalae</taxon>
        <taxon>asterids</taxon>
        <taxon>campanulids</taxon>
        <taxon>Asterales</taxon>
        <taxon>Asteraceae</taxon>
        <taxon>Cichorioideae</taxon>
        <taxon>Cichorieae</taxon>
        <taxon>Lactucinae</taxon>
        <taxon>Lactuca</taxon>
    </lineage>
</organism>
<dbReference type="InterPro" id="IPR044709">
    <property type="entry name" value="TAN1"/>
</dbReference>
<dbReference type="GO" id="GO:0008017">
    <property type="term" value="F:microtubule binding"/>
    <property type="evidence" value="ECO:0007669"/>
    <property type="project" value="InterPro"/>
</dbReference>
<evidence type="ECO:0000313" key="2">
    <source>
        <dbReference type="EMBL" id="CAI9291653.1"/>
    </source>
</evidence>
<feature type="compositionally biased region" description="Basic and acidic residues" evidence="1">
    <location>
        <begin position="74"/>
        <end position="84"/>
    </location>
</feature>
<dbReference type="AlphaFoldDB" id="A0AA35ZFL1"/>
<dbReference type="EMBL" id="OX465082">
    <property type="protein sequence ID" value="CAI9291653.1"/>
    <property type="molecule type" value="Genomic_DNA"/>
</dbReference>
<keyword evidence="3" id="KW-1185">Reference proteome</keyword>
<accession>A0AA35ZFL1</accession>
<feature type="compositionally biased region" description="Polar residues" evidence="1">
    <location>
        <begin position="91"/>
        <end position="100"/>
    </location>
</feature>
<dbReference type="PANTHER" id="PTHR35728:SF1">
    <property type="entry name" value="MICROTUBULE-BINDING PROTEIN TANGLED-RELATED"/>
    <property type="match status" value="1"/>
</dbReference>
<sequence length="138" mass="15696">MVVETEAKKITTGASGDPKTPMIDSRWNSRLNPETTELRSRRRREKQIIQSNLHSPLLEREKSHINFKISGSPPKKEIENEKANAKKKTMSPPNNISTSAKLRRSFSPSRLEIRLPSPLMLRKPLICISPTRSRVATL</sequence>
<protein>
    <submittedName>
        <fullName evidence="2">Uncharacterized protein</fullName>
    </submittedName>
</protein>
<evidence type="ECO:0000256" key="1">
    <source>
        <dbReference type="SAM" id="MobiDB-lite"/>
    </source>
</evidence>
<proteinExistence type="predicted"/>